<organism evidence="2 3">
    <name type="scientific">Echria macrotheca</name>
    <dbReference type="NCBI Taxonomy" id="438768"/>
    <lineage>
        <taxon>Eukaryota</taxon>
        <taxon>Fungi</taxon>
        <taxon>Dikarya</taxon>
        <taxon>Ascomycota</taxon>
        <taxon>Pezizomycotina</taxon>
        <taxon>Sordariomycetes</taxon>
        <taxon>Sordariomycetidae</taxon>
        <taxon>Sordariales</taxon>
        <taxon>Schizotheciaceae</taxon>
        <taxon>Echria</taxon>
    </lineage>
</organism>
<evidence type="ECO:0000313" key="2">
    <source>
        <dbReference type="EMBL" id="KAK1759673.1"/>
    </source>
</evidence>
<comment type="caution">
    <text evidence="2">The sequence shown here is derived from an EMBL/GenBank/DDBJ whole genome shotgun (WGS) entry which is preliminary data.</text>
</comment>
<accession>A0AAJ0FDT8</accession>
<keyword evidence="3" id="KW-1185">Reference proteome</keyword>
<proteinExistence type="predicted"/>
<feature type="compositionally biased region" description="Polar residues" evidence="1">
    <location>
        <begin position="977"/>
        <end position="1020"/>
    </location>
</feature>
<dbReference type="Proteomes" id="UP001239445">
    <property type="component" value="Unassembled WGS sequence"/>
</dbReference>
<gene>
    <name evidence="2" type="ORF">QBC47DRAFT_398481</name>
</gene>
<name>A0AAJ0FDT8_9PEZI</name>
<feature type="compositionally biased region" description="Basic residues" evidence="1">
    <location>
        <begin position="1086"/>
        <end position="1098"/>
    </location>
</feature>
<dbReference type="AlphaFoldDB" id="A0AAJ0FDT8"/>
<evidence type="ECO:0000313" key="3">
    <source>
        <dbReference type="Proteomes" id="UP001239445"/>
    </source>
</evidence>
<sequence length="1098" mass="121939">MTWQQERRATEQQERREAAKSRRALVREELKKQYGPVSTSVNRNDYESSVTGVVDLSDYDFSADDAATIYSASQYVDERPVDMYKSQFADRLCEQARSLGLDAEAKEHIIDLLPNLLENFALRLGQHTSSRAESEAMYLIHKYRGDITRRFREDLLETTVDKDSSFWHPEPIAKDDLDHNVKSWLHEVTDTPGRASRGESAHHDVYGPVTSLDQSWEDTLHDVDPLTLPDEPRDLEIAFQSPAFKWLLASLGKASNLRPAASDDAITRVRDKVMDAFPRTHYVSSRCPSTVYTMKFKCLWGIHDFLDCEYPELGSGRARLGEVITITGYPADAQALSCSGYLEQTWPFTGLVVLELLQAAVDKDGQTATRKLPDRTRARAKVLKDSKSLSVKVQGTVDAIAEIGEQIAWITTALSPGATSGGPEAPSYRYPTITEISGYDDNKVASIEWSTVHQQDLDDVSPNGTCWESMFRNPVVVMGYPIRRRPNDGTGLEIPLNMMAGLVQSDRLNHFLGNSYIKGFSSMLVAVEHVGGTYIWHHHSNPYGDRVSYLDAGATAVGCASPHELATSRHIVGWCTKADSRAGSPLLNYDIRGSGLPHAGRDVGLEKFTLTGGLFVTGGLTATPGQKDTPIHISKNGYIDKLRWISQKYVVFWDVEDKRGWMVNGSDALLHLLRGSLEHSRTDKFSSQFLFDFSKLREGPAIKVLVDQENRRLPVYQANEKTYTEKTTLSSGKTDTVTKTITPMTTFGDKVEELYEYLEKMIDHKCQIENPTVFRAKIRFRRHLEGWDFKDFATGRDPSHLRVATLPSNAFSWVELTRVARAITIFGKQFGELVVPSIGSSKTACPNWRSVPTGKHYLCVCLADIRNIIEDAGGDIACTPVLVSPKLAWLNPSKTCPFAECMCERPHRANMSSLGSHLDPVQQLIPNRLVQRVMPKGPLDLQSFDDGAVIFGQGVGFRWKWPDDGEGGDETEDRHSSITPSPSRPSVVQVQDSYETPLADTNTNISTSGTANSDHSSLISRTGGASALSNSAVIPGTPASSQSESTPGQIPPQYPQHARPGSHLGAGEERPLSQPDEGEVVDDPRKKSRIRYLAFRRS</sequence>
<feature type="region of interest" description="Disordered" evidence="1">
    <location>
        <begin position="1"/>
        <end position="22"/>
    </location>
</feature>
<protein>
    <submittedName>
        <fullName evidence="2">Uncharacterized protein</fullName>
    </submittedName>
</protein>
<dbReference type="EMBL" id="MU839828">
    <property type="protein sequence ID" value="KAK1759673.1"/>
    <property type="molecule type" value="Genomic_DNA"/>
</dbReference>
<feature type="region of interest" description="Disordered" evidence="1">
    <location>
        <begin position="960"/>
        <end position="1098"/>
    </location>
</feature>
<reference evidence="2" key="1">
    <citation type="submission" date="2023-06" db="EMBL/GenBank/DDBJ databases">
        <title>Genome-scale phylogeny and comparative genomics of the fungal order Sordariales.</title>
        <authorList>
            <consortium name="Lawrence Berkeley National Laboratory"/>
            <person name="Hensen N."/>
            <person name="Bonometti L."/>
            <person name="Westerberg I."/>
            <person name="Brannstrom I.O."/>
            <person name="Guillou S."/>
            <person name="Cros-Aarteil S."/>
            <person name="Calhoun S."/>
            <person name="Haridas S."/>
            <person name="Kuo A."/>
            <person name="Mondo S."/>
            <person name="Pangilinan J."/>
            <person name="Riley R."/>
            <person name="Labutti K."/>
            <person name="Andreopoulos B."/>
            <person name="Lipzen A."/>
            <person name="Chen C."/>
            <person name="Yanf M."/>
            <person name="Daum C."/>
            <person name="Ng V."/>
            <person name="Clum A."/>
            <person name="Steindorff A."/>
            <person name="Ohm R."/>
            <person name="Martin F."/>
            <person name="Silar P."/>
            <person name="Natvig D."/>
            <person name="Lalanne C."/>
            <person name="Gautier V."/>
            <person name="Ament-Velasquez S.L."/>
            <person name="Kruys A."/>
            <person name="Hutchinson M.I."/>
            <person name="Powell A.J."/>
            <person name="Barry K."/>
            <person name="Miller A.N."/>
            <person name="Grigoriev I.V."/>
            <person name="Debuchy R."/>
            <person name="Gladieux P."/>
            <person name="Thoren M.H."/>
            <person name="Johannesson H."/>
        </authorList>
    </citation>
    <scope>NUCLEOTIDE SEQUENCE</scope>
    <source>
        <strain evidence="2">PSN4</strain>
    </source>
</reference>
<feature type="compositionally biased region" description="Polar residues" evidence="1">
    <location>
        <begin position="1027"/>
        <end position="1048"/>
    </location>
</feature>
<evidence type="ECO:0000256" key="1">
    <source>
        <dbReference type="SAM" id="MobiDB-lite"/>
    </source>
</evidence>